<evidence type="ECO:0000313" key="7">
    <source>
        <dbReference type="EMBL" id="MBC2603023.1"/>
    </source>
</evidence>
<dbReference type="AlphaFoldDB" id="A0A7X1AZU3"/>
<dbReference type="PANTHER" id="PTHR11138">
    <property type="entry name" value="METHIONYL-TRNA FORMYLTRANSFERASE"/>
    <property type="match status" value="1"/>
</dbReference>
<feature type="domain" description="Formyl transferase N-terminal" evidence="5">
    <location>
        <begin position="25"/>
        <end position="172"/>
    </location>
</feature>
<dbReference type="Gene3D" id="3.40.50.12230">
    <property type="match status" value="1"/>
</dbReference>
<dbReference type="InterPro" id="IPR011034">
    <property type="entry name" value="Formyl_transferase-like_C_sf"/>
</dbReference>
<comment type="similarity">
    <text evidence="1">Belongs to the Fmt family.</text>
</comment>
<evidence type="ECO:0000256" key="2">
    <source>
        <dbReference type="ARBA" id="ARBA00012261"/>
    </source>
</evidence>
<feature type="domain" description="Formyl transferase C-terminal" evidence="6">
    <location>
        <begin position="202"/>
        <end position="293"/>
    </location>
</feature>
<accession>A0A7X1AZU3</accession>
<dbReference type="RefSeq" id="WP_185693667.1">
    <property type="nucleotide sequence ID" value="NZ_JACHVA010000116.1"/>
</dbReference>
<keyword evidence="8" id="KW-1185">Reference proteome</keyword>
<dbReference type="Pfam" id="PF00551">
    <property type="entry name" value="Formyl_trans_N"/>
    <property type="match status" value="1"/>
</dbReference>
<comment type="caution">
    <text evidence="7">The sequence shown here is derived from an EMBL/GenBank/DDBJ whole genome shotgun (WGS) entry which is preliminary data.</text>
</comment>
<dbReference type="InterPro" id="IPR036477">
    <property type="entry name" value="Formyl_transf_N_sf"/>
</dbReference>
<sequence length="319" mass="34450">MDLLFLSSDPISLPSLEALAGGKVADTRVVAVITNPDRRSGRGKKVQRNAVAAKADELGLPVHQTAKLTLEEMQGLPHFDAALVFAFGQILPRSILSLRPGLFLNVHASPLPFLRGPSPIETAIAEGWSSTEISLMRMVQRMDAGDIAFRQKTTIDPSETGPSLREKIALQSATLVERVPDAVALESAWDLQDDSSATWCRKISKKDGRLDFSLPAQTLANQSRAFEGWPGSTILIGGETMKVADLSMTEGSGHPGEILSADERLEVATGEGALSIGMIQRPSRKMAPFAEFQRATPVQIGSLLSFPLSQPLVRSKFRL</sequence>
<gene>
    <name evidence="7" type="ORF">H5P30_14670</name>
</gene>
<dbReference type="SUPFAM" id="SSF53328">
    <property type="entry name" value="Formyltransferase"/>
    <property type="match status" value="1"/>
</dbReference>
<dbReference type="InterPro" id="IPR002376">
    <property type="entry name" value="Formyl_transf_N"/>
</dbReference>
<dbReference type="EC" id="2.1.2.9" evidence="2"/>
<dbReference type="PANTHER" id="PTHR11138:SF5">
    <property type="entry name" value="METHIONYL-TRNA FORMYLTRANSFERASE, MITOCHONDRIAL"/>
    <property type="match status" value="1"/>
</dbReference>
<organism evidence="7 8">
    <name type="scientific">Puniceicoccus vermicola</name>
    <dbReference type="NCBI Taxonomy" id="388746"/>
    <lineage>
        <taxon>Bacteria</taxon>
        <taxon>Pseudomonadati</taxon>
        <taxon>Verrucomicrobiota</taxon>
        <taxon>Opitutia</taxon>
        <taxon>Puniceicoccales</taxon>
        <taxon>Puniceicoccaceae</taxon>
        <taxon>Puniceicoccus</taxon>
    </lineage>
</organism>
<dbReference type="CDD" id="cd08646">
    <property type="entry name" value="FMT_core_Met-tRNA-FMT_N"/>
    <property type="match status" value="1"/>
</dbReference>
<keyword evidence="4" id="KW-0648">Protein biosynthesis</keyword>
<evidence type="ECO:0000259" key="5">
    <source>
        <dbReference type="Pfam" id="PF00551"/>
    </source>
</evidence>
<protein>
    <recommendedName>
        <fullName evidence="2">methionyl-tRNA formyltransferase</fullName>
        <ecNumber evidence="2">2.1.2.9</ecNumber>
    </recommendedName>
</protein>
<dbReference type="GO" id="GO:0005829">
    <property type="term" value="C:cytosol"/>
    <property type="evidence" value="ECO:0007669"/>
    <property type="project" value="TreeGrafter"/>
</dbReference>
<name>A0A7X1AZU3_9BACT</name>
<dbReference type="InterPro" id="IPR044135">
    <property type="entry name" value="Met-tRNA-FMT_C"/>
</dbReference>
<evidence type="ECO:0000256" key="1">
    <source>
        <dbReference type="ARBA" id="ARBA00010699"/>
    </source>
</evidence>
<keyword evidence="3 7" id="KW-0808">Transferase</keyword>
<evidence type="ECO:0000313" key="8">
    <source>
        <dbReference type="Proteomes" id="UP000525652"/>
    </source>
</evidence>
<dbReference type="SUPFAM" id="SSF50486">
    <property type="entry name" value="FMT C-terminal domain-like"/>
    <property type="match status" value="1"/>
</dbReference>
<dbReference type="EMBL" id="JACHVA010000116">
    <property type="protein sequence ID" value="MBC2603023.1"/>
    <property type="molecule type" value="Genomic_DNA"/>
</dbReference>
<dbReference type="CDD" id="cd08704">
    <property type="entry name" value="Met_tRNA_FMT_C"/>
    <property type="match status" value="1"/>
</dbReference>
<dbReference type="Proteomes" id="UP000525652">
    <property type="component" value="Unassembled WGS sequence"/>
</dbReference>
<dbReference type="GO" id="GO:0004479">
    <property type="term" value="F:methionyl-tRNA formyltransferase activity"/>
    <property type="evidence" value="ECO:0007669"/>
    <property type="project" value="UniProtKB-EC"/>
</dbReference>
<evidence type="ECO:0000256" key="3">
    <source>
        <dbReference type="ARBA" id="ARBA00022679"/>
    </source>
</evidence>
<dbReference type="InterPro" id="IPR005793">
    <property type="entry name" value="Formyl_trans_C"/>
</dbReference>
<proteinExistence type="inferred from homology"/>
<evidence type="ECO:0000256" key="4">
    <source>
        <dbReference type="ARBA" id="ARBA00022917"/>
    </source>
</evidence>
<dbReference type="InterPro" id="IPR041711">
    <property type="entry name" value="Met-tRNA-FMT_N"/>
</dbReference>
<dbReference type="Pfam" id="PF02911">
    <property type="entry name" value="Formyl_trans_C"/>
    <property type="match status" value="1"/>
</dbReference>
<reference evidence="7 8" key="1">
    <citation type="submission" date="2020-07" db="EMBL/GenBank/DDBJ databases">
        <authorList>
            <person name="Feng X."/>
        </authorList>
    </citation>
    <scope>NUCLEOTIDE SEQUENCE [LARGE SCALE GENOMIC DNA]</scope>
    <source>
        <strain evidence="7 8">JCM14086</strain>
    </source>
</reference>
<evidence type="ECO:0000259" key="6">
    <source>
        <dbReference type="Pfam" id="PF02911"/>
    </source>
</evidence>